<evidence type="ECO:0000313" key="1">
    <source>
        <dbReference type="EMBL" id="KAF2075246.1"/>
    </source>
</evidence>
<dbReference type="AlphaFoldDB" id="A0A8J4PWZ7"/>
<sequence length="527" mass="62143">MEIKGYKRIKIDHHHHHHHDSALSKNHNHKQQNVILPNIVVRYILQLLYNDHMESIHHGVHVTFRNNLYDLLNNDISWGKSYCMVNWYWFSVCQQLYCFSDYNFSIDNLKPMINLNSSSNSNNSKSIVITKKTDFININLVKNLNINLKQLNLDLINSVNNMKMLENIKIVNDYYNGEFHYQPSIFKQLNQLGKNINVEFKLYIENGIVEEQGKEQEQHQPFTFNTTKFIVSFDCIPPSYSVITRMMRDIQPKSLIIDSTSHTESGGSHLHSYHSLSRLCKEFESIEINSDFIPLYSLYHFLRSPKLSTLKFNLQFHFISSLYNNSEDSFNLDFNQCDQFSFNIDKSQHTTHQQQQQLHDKQWYMDKNNTINEDNQIFCGYDRFVEGNDFIPPYSFHLWNQCLLLLKETKTITELSIGQCYCGDKTAHGRIKSSDLLIRDIVDALSNNRSIRKLTLEDDYGDDQNEPINFCTPAVIVEILDTNLTLEFLYLQETGKNQEFIEKIIDEIRQMTINKKCKVLKRNIEYY</sequence>
<organism evidence="1 2">
    <name type="scientific">Polysphondylium violaceum</name>
    <dbReference type="NCBI Taxonomy" id="133409"/>
    <lineage>
        <taxon>Eukaryota</taxon>
        <taxon>Amoebozoa</taxon>
        <taxon>Evosea</taxon>
        <taxon>Eumycetozoa</taxon>
        <taxon>Dictyostelia</taxon>
        <taxon>Dictyosteliales</taxon>
        <taxon>Dictyosteliaceae</taxon>
        <taxon>Polysphondylium</taxon>
    </lineage>
</organism>
<dbReference type="PANTHER" id="PTHR32556:SF18">
    <property type="match status" value="1"/>
</dbReference>
<dbReference type="Proteomes" id="UP000695562">
    <property type="component" value="Unassembled WGS sequence"/>
</dbReference>
<dbReference type="PANTHER" id="PTHR32556">
    <property type="entry name" value="F-BOX DOMAIN-CONTAINING PROTEIN-RELATED-RELATED"/>
    <property type="match status" value="1"/>
</dbReference>
<proteinExistence type="predicted"/>
<gene>
    <name evidence="1" type="ORF">CYY_003464</name>
</gene>
<name>A0A8J4PWZ7_9MYCE</name>
<accession>A0A8J4PWZ7</accession>
<dbReference type="EMBL" id="AJWJ01000108">
    <property type="protein sequence ID" value="KAF2075246.1"/>
    <property type="molecule type" value="Genomic_DNA"/>
</dbReference>
<keyword evidence="2" id="KW-1185">Reference proteome</keyword>
<protein>
    <submittedName>
        <fullName evidence="1">Uncharacterized protein</fullName>
    </submittedName>
</protein>
<reference evidence="1" key="1">
    <citation type="submission" date="2020-01" db="EMBL/GenBank/DDBJ databases">
        <title>Development of genomics and gene disruption for Polysphondylium violaceum indicates a role for the polyketide synthase stlB in stalk morphogenesis.</title>
        <authorList>
            <person name="Narita B."/>
            <person name="Kawabe Y."/>
            <person name="Kin K."/>
            <person name="Saito T."/>
            <person name="Gibbs R."/>
            <person name="Kuspa A."/>
            <person name="Muzny D."/>
            <person name="Queller D."/>
            <person name="Richards S."/>
            <person name="Strassman J."/>
            <person name="Sucgang R."/>
            <person name="Worley K."/>
            <person name="Schaap P."/>
        </authorList>
    </citation>
    <scope>NUCLEOTIDE SEQUENCE</scope>
    <source>
        <strain evidence="1">QSvi11</strain>
    </source>
</reference>
<evidence type="ECO:0000313" key="2">
    <source>
        <dbReference type="Proteomes" id="UP000695562"/>
    </source>
</evidence>
<comment type="caution">
    <text evidence="1">The sequence shown here is derived from an EMBL/GenBank/DDBJ whole genome shotgun (WGS) entry which is preliminary data.</text>
</comment>